<gene>
    <name evidence="1" type="ORF">Bxe_A1777</name>
</gene>
<evidence type="ECO:0000313" key="2">
    <source>
        <dbReference type="Proteomes" id="UP000001817"/>
    </source>
</evidence>
<proteinExistence type="predicted"/>
<sequence>MTTAANADDGCSTSAFASAARSRRSSSRTHLCNWFTFTQAFSARTTRWLALFFLNFNRAWRQKPAVAYPAIPDFCFVFGAECDFRAHDV</sequence>
<dbReference type="AlphaFoldDB" id="Q13XK9"/>
<organism evidence="1 2">
    <name type="scientific">Paraburkholderia xenovorans (strain LB400)</name>
    <dbReference type="NCBI Taxonomy" id="266265"/>
    <lineage>
        <taxon>Bacteria</taxon>
        <taxon>Pseudomonadati</taxon>
        <taxon>Pseudomonadota</taxon>
        <taxon>Betaproteobacteria</taxon>
        <taxon>Burkholderiales</taxon>
        <taxon>Burkholderiaceae</taxon>
        <taxon>Paraburkholderia</taxon>
    </lineage>
</organism>
<accession>Q13XK9</accession>
<reference evidence="1 2" key="1">
    <citation type="journal article" date="2006" name="Proc. Natl. Acad. Sci. U.S.A.">
        <title>Burkholderia xenovorans LB400 harbors a multi-replicon, 9.73-Mbp genome shaped for versatility.</title>
        <authorList>
            <person name="Chain P.S."/>
            <person name="Denef V.J."/>
            <person name="Konstantinidis K.T."/>
            <person name="Vergez L.M."/>
            <person name="Agullo L."/>
            <person name="Reyes V.L."/>
            <person name="Hauser L."/>
            <person name="Cordova M."/>
            <person name="Gomez L."/>
            <person name="Gonzalez M."/>
            <person name="Land M."/>
            <person name="Lao V."/>
            <person name="Larimer F."/>
            <person name="LiPuma J.J."/>
            <person name="Mahenthiralingam E."/>
            <person name="Malfatti S.A."/>
            <person name="Marx C.J."/>
            <person name="Parnell J.J."/>
            <person name="Ramette A."/>
            <person name="Richardson P."/>
            <person name="Seeger M."/>
            <person name="Smith D."/>
            <person name="Spilker T."/>
            <person name="Sul W.J."/>
            <person name="Tsoi T.V."/>
            <person name="Ulrich L.E."/>
            <person name="Zhulin I.B."/>
            <person name="Tiedje J.M."/>
        </authorList>
    </citation>
    <scope>NUCLEOTIDE SEQUENCE [LARGE SCALE GENOMIC DNA]</scope>
    <source>
        <strain evidence="1 2">LB400</strain>
    </source>
</reference>
<dbReference type="KEGG" id="bxe:Bxe_A1777"/>
<name>Q13XK9_PARXL</name>
<evidence type="ECO:0000313" key="1">
    <source>
        <dbReference type="EMBL" id="ABE31180.1"/>
    </source>
</evidence>
<dbReference type="Proteomes" id="UP000001817">
    <property type="component" value="Chromosome 1"/>
</dbReference>
<protein>
    <submittedName>
        <fullName evidence="1">Uncharacterized protein</fullName>
    </submittedName>
</protein>
<dbReference type="EMBL" id="CP000270">
    <property type="protein sequence ID" value="ABE31180.1"/>
    <property type="molecule type" value="Genomic_DNA"/>
</dbReference>
<keyword evidence="2" id="KW-1185">Reference proteome</keyword>
<dbReference type="STRING" id="266265.Bxe_A1777"/>